<dbReference type="Proteomes" id="UP000836788">
    <property type="component" value="Chromosome 3"/>
</dbReference>
<sequence>MAKTLSTITHAMRIFGMLLIFAVLISETSSRFLQSSDTGTSQYDYSNYNPDFAYDLSSYSLRFEKCQDVKMYDDDLATDENSYSPLAVRHFVVFRLCPSDACSGACDTQYGHYVVDLDTYLAATVDYQQQDFENMCENCQEHCDDADKNCSGCGQLCYQFNNLEILGYIDAAQFIECQTVQQQQVNTQNGRDDGEAATDDGGGRLYIGPRCSAGIIVIGLFSDESCMESVSNVDVEEILGAQLSYHLLAHTSYSDGDVCLSCMENNNGSANANQNDAQDADDVNEMCEDLYSASAKCESKTGIRHGFIQTALNENQYETQVAGEFMSCNFIDQLVWNSYTETGEINAKVSREIVQRILTHKQSVVLIFLSLTISGTLGLITYYQRRINRIEPSTMRLSRGTGVLA</sequence>
<gene>
    <name evidence="3" type="ORF">PTTT1_LOCUS37451</name>
</gene>
<dbReference type="EMBL" id="OU594944">
    <property type="protein sequence ID" value="CAG9288071.1"/>
    <property type="molecule type" value="Genomic_DNA"/>
</dbReference>
<feature type="signal peptide" evidence="2">
    <location>
        <begin position="1"/>
        <end position="30"/>
    </location>
</feature>
<name>A0A8J9TT49_PHATR</name>
<proteinExistence type="predicted"/>
<organism evidence="3">
    <name type="scientific">Phaeodactylum tricornutum</name>
    <name type="common">Diatom</name>
    <dbReference type="NCBI Taxonomy" id="2850"/>
    <lineage>
        <taxon>Eukaryota</taxon>
        <taxon>Sar</taxon>
        <taxon>Stramenopiles</taxon>
        <taxon>Ochrophyta</taxon>
        <taxon>Bacillariophyta</taxon>
        <taxon>Bacillariophyceae</taxon>
        <taxon>Bacillariophycidae</taxon>
        <taxon>Naviculales</taxon>
        <taxon>Phaeodactylaceae</taxon>
        <taxon>Phaeodactylum</taxon>
    </lineage>
</organism>
<dbReference type="AlphaFoldDB" id="A0A8J9TT49"/>
<evidence type="ECO:0000256" key="1">
    <source>
        <dbReference type="SAM" id="Phobius"/>
    </source>
</evidence>
<feature type="chain" id="PRO_5035469516" evidence="2">
    <location>
        <begin position="31"/>
        <end position="405"/>
    </location>
</feature>
<keyword evidence="1" id="KW-0812">Transmembrane</keyword>
<evidence type="ECO:0000256" key="2">
    <source>
        <dbReference type="SAM" id="SignalP"/>
    </source>
</evidence>
<accession>A0A8J9TT49</accession>
<keyword evidence="2" id="KW-0732">Signal</keyword>
<evidence type="ECO:0000313" key="3">
    <source>
        <dbReference type="EMBL" id="CAG9288071.1"/>
    </source>
</evidence>
<keyword evidence="1" id="KW-0472">Membrane</keyword>
<protein>
    <submittedName>
        <fullName evidence="3">Uncharacterized protein</fullName>
    </submittedName>
</protein>
<feature type="transmembrane region" description="Helical" evidence="1">
    <location>
        <begin position="364"/>
        <end position="383"/>
    </location>
</feature>
<reference evidence="3" key="1">
    <citation type="submission" date="2022-02" db="EMBL/GenBank/DDBJ databases">
        <authorList>
            <person name="Giguere J D."/>
        </authorList>
    </citation>
    <scope>NUCLEOTIDE SEQUENCE</scope>
    <source>
        <strain evidence="3">CCAP 1055/1</strain>
    </source>
</reference>
<keyword evidence="1" id="KW-1133">Transmembrane helix</keyword>